<organism evidence="3 4">
    <name type="scientific">Citrus sinensis</name>
    <name type="common">Sweet orange</name>
    <name type="synonym">Citrus aurantium var. sinensis</name>
    <dbReference type="NCBI Taxonomy" id="2711"/>
    <lineage>
        <taxon>Eukaryota</taxon>
        <taxon>Viridiplantae</taxon>
        <taxon>Streptophyta</taxon>
        <taxon>Embryophyta</taxon>
        <taxon>Tracheophyta</taxon>
        <taxon>Spermatophyta</taxon>
        <taxon>Magnoliopsida</taxon>
        <taxon>eudicotyledons</taxon>
        <taxon>Gunneridae</taxon>
        <taxon>Pentapetalae</taxon>
        <taxon>rosids</taxon>
        <taxon>malvids</taxon>
        <taxon>Sapindales</taxon>
        <taxon>Rutaceae</taxon>
        <taxon>Aurantioideae</taxon>
        <taxon>Citrus</taxon>
    </lineage>
</organism>
<keyword evidence="1" id="KW-0732">Signal</keyword>
<dbReference type="eggNOG" id="ENOG502S9AF">
    <property type="taxonomic scope" value="Eukaryota"/>
</dbReference>
<evidence type="ECO:0000313" key="4">
    <source>
        <dbReference type="Proteomes" id="UP000027120"/>
    </source>
</evidence>
<dbReference type="STRING" id="2711.A0A067FA82"/>
<feature type="domain" description="DUF7866" evidence="2">
    <location>
        <begin position="78"/>
        <end position="128"/>
    </location>
</feature>
<protein>
    <recommendedName>
        <fullName evidence="2">DUF7866 domain-containing protein</fullName>
    </recommendedName>
</protein>
<dbReference type="Proteomes" id="UP000027120">
    <property type="component" value="Unassembled WGS sequence"/>
</dbReference>
<dbReference type="PANTHER" id="PTHR33786">
    <property type="entry name" value="UBIQUITIN CARBOXYL-TERMINAL HYDROLASE"/>
    <property type="match status" value="1"/>
</dbReference>
<feature type="signal peptide" evidence="1">
    <location>
        <begin position="1"/>
        <end position="33"/>
    </location>
</feature>
<feature type="chain" id="PRO_5001640939" description="DUF7866 domain-containing protein" evidence="1">
    <location>
        <begin position="34"/>
        <end position="130"/>
    </location>
</feature>
<dbReference type="PaxDb" id="2711-XP_006481271.1"/>
<proteinExistence type="predicted"/>
<dbReference type="Pfam" id="PF25268">
    <property type="entry name" value="DUF7866"/>
    <property type="match status" value="1"/>
</dbReference>
<reference evidence="3 4" key="1">
    <citation type="submission" date="2014-04" db="EMBL/GenBank/DDBJ databases">
        <authorList>
            <consortium name="International Citrus Genome Consortium"/>
            <person name="Gmitter F."/>
            <person name="Chen C."/>
            <person name="Farmerie W."/>
            <person name="Harkins T."/>
            <person name="Desany B."/>
            <person name="Mohiuddin M."/>
            <person name="Kodira C."/>
            <person name="Borodovsky M."/>
            <person name="Lomsadze A."/>
            <person name="Burns P."/>
            <person name="Jenkins J."/>
            <person name="Prochnik S."/>
            <person name="Shu S."/>
            <person name="Chapman J."/>
            <person name="Pitluck S."/>
            <person name="Schmutz J."/>
            <person name="Rokhsar D."/>
        </authorList>
    </citation>
    <scope>NUCLEOTIDE SEQUENCE</scope>
</reference>
<keyword evidence="4" id="KW-1185">Reference proteome</keyword>
<evidence type="ECO:0000259" key="2">
    <source>
        <dbReference type="Pfam" id="PF25268"/>
    </source>
</evidence>
<dbReference type="AlphaFoldDB" id="A0A067FA82"/>
<dbReference type="EMBL" id="KK784908">
    <property type="protein sequence ID" value="KDO64218.1"/>
    <property type="molecule type" value="Genomic_DNA"/>
</dbReference>
<evidence type="ECO:0000256" key="1">
    <source>
        <dbReference type="SAM" id="SignalP"/>
    </source>
</evidence>
<sequence length="130" mass="14327">MFLASVCGHNNTMNNHTMKLLVLLFSIVHFIIAQRPVDEPWSLTGDGLRPTGETEYRVIEVEEDNKRVVSLGRRRLAPYELCLLCKCCAGNTTCITMPCCFGIDCHLPNKPFGVCAFVPKTCNCASCAAA</sequence>
<accession>A0A067FA82</accession>
<gene>
    <name evidence="3" type="ORF">CISIN_1g032969mg</name>
</gene>
<dbReference type="PANTHER" id="PTHR33786:SF5">
    <property type="entry name" value="EXPRESSED PROTEIN"/>
    <property type="match status" value="1"/>
</dbReference>
<name>A0A067FA82_CITSI</name>
<evidence type="ECO:0000313" key="3">
    <source>
        <dbReference type="EMBL" id="KDO64218.1"/>
    </source>
</evidence>
<dbReference type="InterPro" id="IPR057188">
    <property type="entry name" value="DUF7866"/>
</dbReference>